<proteinExistence type="predicted"/>
<dbReference type="GO" id="GO:0006660">
    <property type="term" value="P:phosphatidylserine catabolic process"/>
    <property type="evidence" value="ECO:0007669"/>
    <property type="project" value="TreeGrafter"/>
</dbReference>
<dbReference type="Proteomes" id="UP000729913">
    <property type="component" value="Unassembled WGS sequence"/>
</dbReference>
<dbReference type="OrthoDB" id="6412627at2759"/>
<organism evidence="4 5">
    <name type="scientific">Cotesia typhae</name>
    <dbReference type="NCBI Taxonomy" id="2053667"/>
    <lineage>
        <taxon>Eukaryota</taxon>
        <taxon>Metazoa</taxon>
        <taxon>Ecdysozoa</taxon>
        <taxon>Arthropoda</taxon>
        <taxon>Hexapoda</taxon>
        <taxon>Insecta</taxon>
        <taxon>Pterygota</taxon>
        <taxon>Neoptera</taxon>
        <taxon>Endopterygota</taxon>
        <taxon>Hymenoptera</taxon>
        <taxon>Apocrita</taxon>
        <taxon>Ichneumonoidea</taxon>
        <taxon>Braconidae</taxon>
        <taxon>Microgastrinae</taxon>
        <taxon>Cotesia</taxon>
    </lineage>
</organism>
<reference evidence="4" key="1">
    <citation type="submission" date="2020-03" db="EMBL/GenBank/DDBJ databases">
        <authorList>
            <person name="Chebbi M.A."/>
            <person name="Drezen J.M."/>
        </authorList>
    </citation>
    <scope>NUCLEOTIDE SEQUENCE</scope>
    <source>
        <tissue evidence="4">Whole body</tissue>
    </source>
</reference>
<dbReference type="PANTHER" id="PTHR12277:SF72">
    <property type="entry name" value="BAT5L PROTEIN"/>
    <property type="match status" value="1"/>
</dbReference>
<feature type="transmembrane region" description="Helical" evidence="1">
    <location>
        <begin position="74"/>
        <end position="96"/>
    </location>
</feature>
<dbReference type="AlphaFoldDB" id="A0A8J5QXX4"/>
<protein>
    <recommendedName>
        <fullName evidence="6">Abhydrolase domain-containing protein 16A</fullName>
    </recommendedName>
</protein>
<dbReference type="EMBL" id="JAAOIC020000044">
    <property type="protein sequence ID" value="KAG8038322.1"/>
    <property type="molecule type" value="Genomic_DNA"/>
</dbReference>
<evidence type="ECO:0008006" key="6">
    <source>
        <dbReference type="Google" id="ProtNLM"/>
    </source>
</evidence>
<dbReference type="GO" id="GO:0012505">
    <property type="term" value="C:endomembrane system"/>
    <property type="evidence" value="ECO:0007669"/>
    <property type="project" value="TreeGrafter"/>
</dbReference>
<feature type="domain" description="AB hydrolase-1" evidence="2">
    <location>
        <begin position="143"/>
        <end position="253"/>
    </location>
</feature>
<dbReference type="PANTHER" id="PTHR12277">
    <property type="entry name" value="ALPHA/BETA HYDROLASE DOMAIN-CONTAINING PROTEIN"/>
    <property type="match status" value="1"/>
</dbReference>
<dbReference type="Pfam" id="PF22990">
    <property type="entry name" value="ABHD16_N"/>
    <property type="match status" value="1"/>
</dbReference>
<feature type="transmembrane region" description="Helical" evidence="1">
    <location>
        <begin position="39"/>
        <end position="62"/>
    </location>
</feature>
<dbReference type="GO" id="GO:0047372">
    <property type="term" value="F:monoacylglycerol lipase activity"/>
    <property type="evidence" value="ECO:0007669"/>
    <property type="project" value="TreeGrafter"/>
</dbReference>
<name>A0A8J5QXX4_9HYME</name>
<gene>
    <name evidence="4" type="ORF">G9C98_006649</name>
</gene>
<evidence type="ECO:0000259" key="2">
    <source>
        <dbReference type="Pfam" id="PF00561"/>
    </source>
</evidence>
<comment type="caution">
    <text evidence="4">The sequence shown here is derived from an EMBL/GenBank/DDBJ whole genome shotgun (WGS) entry which is preliminary data.</text>
</comment>
<dbReference type="Pfam" id="PF00561">
    <property type="entry name" value="Abhydrolase_1"/>
    <property type="match status" value="1"/>
</dbReference>
<feature type="domain" description="Phosphatidylserine Lipase ABHD16 N-terminal" evidence="3">
    <location>
        <begin position="6"/>
        <end position="131"/>
    </location>
</feature>
<keyword evidence="5" id="KW-1185">Reference proteome</keyword>
<evidence type="ECO:0000313" key="4">
    <source>
        <dbReference type="EMBL" id="KAG8038322.1"/>
    </source>
</evidence>
<dbReference type="InterPro" id="IPR000073">
    <property type="entry name" value="AB_hydrolase_1"/>
</dbReference>
<keyword evidence="1" id="KW-0472">Membrane</keyword>
<evidence type="ECO:0000256" key="1">
    <source>
        <dbReference type="SAM" id="Phobius"/>
    </source>
</evidence>
<dbReference type="InterPro" id="IPR054518">
    <property type="entry name" value="ABHD16_N"/>
</dbReference>
<accession>A0A8J5QXX4</accession>
<dbReference type="GO" id="GO:0052651">
    <property type="term" value="P:monoacylglycerol catabolic process"/>
    <property type="evidence" value="ECO:0007669"/>
    <property type="project" value="TreeGrafter"/>
</dbReference>
<evidence type="ECO:0000259" key="3">
    <source>
        <dbReference type="Pfam" id="PF22990"/>
    </source>
</evidence>
<dbReference type="GO" id="GO:0004620">
    <property type="term" value="F:phospholipase activity"/>
    <property type="evidence" value="ECO:0007669"/>
    <property type="project" value="TreeGrafter"/>
</dbReference>
<sequence length="398" mass="45447">MSLLKTIWGCLFSPRLYKYQETTWKSYEPNGFERWGDHVVTSFATLWSLSIWAVPIISPFIFRRSYSLIDNVCTISRFIAGAGVIFIASLAVRGYARANNPTYLKFIKTLTKAQQAYNEESKEALLKYDFQFWAWPGSPFPDAEIDGMEAVMRYAVEKLGFPEERIILFGWSIGGYTATWAAMNYPGIHGLVLDATFDDVLPLAISRMPTAIDGIVRTVIREYLNLNVAEQLKRYDGRVLLVRRTDDEIMCTPTNNLSDNRGNILLTKLLMYRYPNLFANCPESQEILKKYLEHPTSDTTSHSTKSLVIRTQRLFTHGYPLNESLCIEKITNSLTKNTPATYPSSLGEDCDTVTKQQLLIYLANKYMEDQVSQHCSPLITELFHPGWDPLSTFKLRAT</sequence>
<keyword evidence="1" id="KW-0812">Transmembrane</keyword>
<keyword evidence="1" id="KW-1133">Transmembrane helix</keyword>
<evidence type="ECO:0000313" key="5">
    <source>
        <dbReference type="Proteomes" id="UP000729913"/>
    </source>
</evidence>
<reference evidence="4" key="2">
    <citation type="submission" date="2021-04" db="EMBL/GenBank/DDBJ databases">
        <title>Genome-wide patterns of bracovirus chromosomal integration into multiple host tissues during parasitism.</title>
        <authorList>
            <person name="Chebbi M.A.C."/>
        </authorList>
    </citation>
    <scope>NUCLEOTIDE SEQUENCE</scope>
    <source>
        <tissue evidence="4">Whole body</tissue>
    </source>
</reference>